<keyword evidence="4" id="KW-0288">FMN</keyword>
<dbReference type="GO" id="GO:0005886">
    <property type="term" value="C:plasma membrane"/>
    <property type="evidence" value="ECO:0007669"/>
    <property type="project" value="InterPro"/>
</dbReference>
<feature type="domain" description="FMN-binding" evidence="6">
    <location>
        <begin position="89"/>
        <end position="171"/>
    </location>
</feature>
<dbReference type="KEGG" id="sgp:SpiGrapes_0469"/>
<name>G8QW81_SPHPG</name>
<evidence type="ECO:0000256" key="5">
    <source>
        <dbReference type="ARBA" id="ARBA00022982"/>
    </source>
</evidence>
<dbReference type="eggNOG" id="COG4659">
    <property type="taxonomic scope" value="Bacteria"/>
</dbReference>
<gene>
    <name evidence="7" type="ordered locus">SpiGrapes_0469</name>
</gene>
<dbReference type="InterPro" id="IPR010209">
    <property type="entry name" value="Ion_transpt_RnfG/RsxG"/>
</dbReference>
<keyword evidence="3" id="KW-0285">Flavoprotein</keyword>
<evidence type="ECO:0000256" key="4">
    <source>
        <dbReference type="ARBA" id="ARBA00022643"/>
    </source>
</evidence>
<dbReference type="GO" id="GO:0022900">
    <property type="term" value="P:electron transport chain"/>
    <property type="evidence" value="ECO:0007669"/>
    <property type="project" value="InterPro"/>
</dbReference>
<reference evidence="7 8" key="1">
    <citation type="submission" date="2011-11" db="EMBL/GenBank/DDBJ databases">
        <title>Complete sequence of Spirochaeta sp. grapes.</title>
        <authorList>
            <consortium name="US DOE Joint Genome Institute"/>
            <person name="Lucas S."/>
            <person name="Han J."/>
            <person name="Lapidus A."/>
            <person name="Cheng J.-F."/>
            <person name="Goodwin L."/>
            <person name="Pitluck S."/>
            <person name="Peters L."/>
            <person name="Ovchinnikova G."/>
            <person name="Munk A.C."/>
            <person name="Detter J.C."/>
            <person name="Han C."/>
            <person name="Tapia R."/>
            <person name="Land M."/>
            <person name="Hauser L."/>
            <person name="Kyrpides N."/>
            <person name="Ivanova N."/>
            <person name="Pagani I."/>
            <person name="Ritalahtilisa K."/>
            <person name="Loeffler F."/>
            <person name="Woyke T."/>
        </authorList>
    </citation>
    <scope>NUCLEOTIDE SEQUENCE [LARGE SCALE GENOMIC DNA]</scope>
    <source>
        <strain evidence="8">ATCC BAA-1885 / DSM 22778 / Grapes</strain>
    </source>
</reference>
<evidence type="ECO:0000256" key="3">
    <source>
        <dbReference type="ARBA" id="ARBA00022630"/>
    </source>
</evidence>
<evidence type="ECO:0000259" key="6">
    <source>
        <dbReference type="Pfam" id="PF04205"/>
    </source>
</evidence>
<dbReference type="PANTHER" id="PTHR36118">
    <property type="entry name" value="ION-TRANSLOCATING OXIDOREDUCTASE COMPLEX SUBUNIT G"/>
    <property type="match status" value="1"/>
</dbReference>
<dbReference type="AlphaFoldDB" id="G8QW81"/>
<dbReference type="Pfam" id="PF04205">
    <property type="entry name" value="FMN_bind"/>
    <property type="match status" value="1"/>
</dbReference>
<sequence>MKKNLKYALILLVICGVCAFALGYTNAITRPVIEKQELENKMKALNEVSNGWEIGEQQAVSDNSFVSYYLTLKDSGEIKGYIVGLKGSGYGGQLTLVASYTVEGETLFAKMLTNSETPGLGKKSEAEGYMDKFKGTGATKPVPTNKSMLSADEAAAVSGASVTFAAVGKALFGGSEYVKSLGGTK</sequence>
<evidence type="ECO:0000313" key="8">
    <source>
        <dbReference type="Proteomes" id="UP000005632"/>
    </source>
</evidence>
<accession>G8QW81</accession>
<keyword evidence="7" id="KW-0830">Ubiquinone</keyword>
<protein>
    <submittedName>
        <fullName evidence="7">Putative NADH:ubiquinone oxidoreductase, subunit RnfG</fullName>
    </submittedName>
</protein>
<keyword evidence="2" id="KW-0597">Phosphoprotein</keyword>
<keyword evidence="8" id="KW-1185">Reference proteome</keyword>
<proteinExistence type="predicted"/>
<dbReference type="GO" id="GO:0010181">
    <property type="term" value="F:FMN binding"/>
    <property type="evidence" value="ECO:0007669"/>
    <property type="project" value="InterPro"/>
</dbReference>
<dbReference type="InterPro" id="IPR007329">
    <property type="entry name" value="FMN-bd"/>
</dbReference>
<dbReference type="EMBL" id="CP003155">
    <property type="protein sequence ID" value="AEV28324.1"/>
    <property type="molecule type" value="Genomic_DNA"/>
</dbReference>
<dbReference type="STRING" id="158190.SpiGrapes_0469"/>
<dbReference type="OrthoDB" id="369811at2"/>
<dbReference type="Proteomes" id="UP000005632">
    <property type="component" value="Chromosome"/>
</dbReference>
<dbReference type="GO" id="GO:0009055">
    <property type="term" value="F:electron transfer activity"/>
    <property type="evidence" value="ECO:0007669"/>
    <property type="project" value="InterPro"/>
</dbReference>
<dbReference type="HOGENOM" id="CLU_077882_3_0_12"/>
<evidence type="ECO:0000313" key="7">
    <source>
        <dbReference type="EMBL" id="AEV28324.1"/>
    </source>
</evidence>
<keyword evidence="1" id="KW-0813">Transport</keyword>
<organism evidence="7 8">
    <name type="scientific">Sphaerochaeta pleomorpha (strain ATCC BAA-1885 / DSM 22778 / Grapes)</name>
    <dbReference type="NCBI Taxonomy" id="158190"/>
    <lineage>
        <taxon>Bacteria</taxon>
        <taxon>Pseudomonadati</taxon>
        <taxon>Spirochaetota</taxon>
        <taxon>Spirochaetia</taxon>
        <taxon>Spirochaetales</taxon>
        <taxon>Sphaerochaetaceae</taxon>
        <taxon>Sphaerochaeta</taxon>
    </lineage>
</organism>
<evidence type="ECO:0000256" key="2">
    <source>
        <dbReference type="ARBA" id="ARBA00022553"/>
    </source>
</evidence>
<dbReference type="PANTHER" id="PTHR36118:SF1">
    <property type="entry name" value="ION-TRANSLOCATING OXIDOREDUCTASE COMPLEX SUBUNIT G"/>
    <property type="match status" value="1"/>
</dbReference>
<evidence type="ECO:0000256" key="1">
    <source>
        <dbReference type="ARBA" id="ARBA00022448"/>
    </source>
</evidence>
<keyword evidence="5" id="KW-0249">Electron transport</keyword>
<dbReference type="RefSeq" id="WP_014269173.1">
    <property type="nucleotide sequence ID" value="NC_016633.1"/>
</dbReference>